<organism evidence="2 3">
    <name type="scientific">Protea cynaroides</name>
    <dbReference type="NCBI Taxonomy" id="273540"/>
    <lineage>
        <taxon>Eukaryota</taxon>
        <taxon>Viridiplantae</taxon>
        <taxon>Streptophyta</taxon>
        <taxon>Embryophyta</taxon>
        <taxon>Tracheophyta</taxon>
        <taxon>Spermatophyta</taxon>
        <taxon>Magnoliopsida</taxon>
        <taxon>Proteales</taxon>
        <taxon>Proteaceae</taxon>
        <taxon>Protea</taxon>
    </lineage>
</organism>
<name>A0A9Q0KXI2_9MAGN</name>
<accession>A0A9Q0KXI2</accession>
<evidence type="ECO:0000313" key="3">
    <source>
        <dbReference type="Proteomes" id="UP001141806"/>
    </source>
</evidence>
<sequence>MTLPNRVREGGNCKEGSSALGISKISTGGEENGGEEGNGGSVGGGLAVGELSDGPSEETANEEPGSMDFTGDGEEKRRSGTKKSEGQNLLMPNDLGDSPVEDLQNEKKKVKTRSQALRVENGEAQTIVNASQVENGGEAVTVPVASWPWRIFPS</sequence>
<reference evidence="2" key="1">
    <citation type="journal article" date="2023" name="Plant J.">
        <title>The genome of the king protea, Protea cynaroides.</title>
        <authorList>
            <person name="Chang J."/>
            <person name="Duong T.A."/>
            <person name="Schoeman C."/>
            <person name="Ma X."/>
            <person name="Roodt D."/>
            <person name="Barker N."/>
            <person name="Li Z."/>
            <person name="Van de Peer Y."/>
            <person name="Mizrachi E."/>
        </authorList>
    </citation>
    <scope>NUCLEOTIDE SEQUENCE</scope>
    <source>
        <tissue evidence="2">Young leaves</tissue>
    </source>
</reference>
<evidence type="ECO:0000313" key="2">
    <source>
        <dbReference type="EMBL" id="KAJ4978439.1"/>
    </source>
</evidence>
<feature type="region of interest" description="Disordered" evidence="1">
    <location>
        <begin position="1"/>
        <end position="117"/>
    </location>
</feature>
<feature type="compositionally biased region" description="Gly residues" evidence="1">
    <location>
        <begin position="35"/>
        <end position="47"/>
    </location>
</feature>
<dbReference type="AlphaFoldDB" id="A0A9Q0KXI2"/>
<proteinExistence type="predicted"/>
<keyword evidence="3" id="KW-1185">Reference proteome</keyword>
<evidence type="ECO:0000256" key="1">
    <source>
        <dbReference type="SAM" id="MobiDB-lite"/>
    </source>
</evidence>
<feature type="compositionally biased region" description="Basic and acidic residues" evidence="1">
    <location>
        <begin position="1"/>
        <end position="12"/>
    </location>
</feature>
<dbReference type="OrthoDB" id="661680at2759"/>
<dbReference type="EMBL" id="JAMYWD010000002">
    <property type="protein sequence ID" value="KAJ4978439.1"/>
    <property type="molecule type" value="Genomic_DNA"/>
</dbReference>
<gene>
    <name evidence="2" type="ORF">NE237_009219</name>
</gene>
<protein>
    <submittedName>
        <fullName evidence="2">Uncharacterized protein</fullName>
    </submittedName>
</protein>
<dbReference type="Proteomes" id="UP001141806">
    <property type="component" value="Unassembled WGS sequence"/>
</dbReference>
<feature type="compositionally biased region" description="Basic and acidic residues" evidence="1">
    <location>
        <begin position="73"/>
        <end position="85"/>
    </location>
</feature>
<comment type="caution">
    <text evidence="2">The sequence shown here is derived from an EMBL/GenBank/DDBJ whole genome shotgun (WGS) entry which is preliminary data.</text>
</comment>